<feature type="transmembrane region" description="Helical" evidence="1">
    <location>
        <begin position="33"/>
        <end position="53"/>
    </location>
</feature>
<keyword evidence="3" id="KW-1185">Reference proteome</keyword>
<dbReference type="OMA" id="ENFDECY"/>
<dbReference type="EnsemblPlants" id="Kaladp0058s0393.1.v1.1">
    <property type="protein sequence ID" value="Kaladp0058s0393.1.v1.1"/>
    <property type="gene ID" value="Kaladp0058s0393.v1.1"/>
</dbReference>
<sequence>MCLRRRCKAMKFKCRPSREASEREEEMGYLLRVRFAAFFAGAAAASLGGIYMLHKDYKVAHESIAKQMKNLHESLDGRISAIENLKATEATTAEATE</sequence>
<keyword evidence="1" id="KW-0812">Transmembrane</keyword>
<evidence type="ECO:0000313" key="2">
    <source>
        <dbReference type="EnsemblPlants" id="Kaladp0058s0393.1.v1.1"/>
    </source>
</evidence>
<evidence type="ECO:0000313" key="3">
    <source>
        <dbReference type="Proteomes" id="UP000594263"/>
    </source>
</evidence>
<protein>
    <submittedName>
        <fullName evidence="2">Uncharacterized protein</fullName>
    </submittedName>
</protein>
<keyword evidence="1" id="KW-0472">Membrane</keyword>
<keyword evidence="1" id="KW-1133">Transmembrane helix</keyword>
<evidence type="ECO:0000256" key="1">
    <source>
        <dbReference type="SAM" id="Phobius"/>
    </source>
</evidence>
<dbReference type="Gramene" id="Kaladp0058s0393.1.v1.1">
    <property type="protein sequence ID" value="Kaladp0058s0393.1.v1.1"/>
    <property type="gene ID" value="Kaladp0058s0393.v1.1"/>
</dbReference>
<dbReference type="AlphaFoldDB" id="A0A7N0U8W4"/>
<organism evidence="2 3">
    <name type="scientific">Kalanchoe fedtschenkoi</name>
    <name type="common">Lavender scallops</name>
    <name type="synonym">South American air plant</name>
    <dbReference type="NCBI Taxonomy" id="63787"/>
    <lineage>
        <taxon>Eukaryota</taxon>
        <taxon>Viridiplantae</taxon>
        <taxon>Streptophyta</taxon>
        <taxon>Embryophyta</taxon>
        <taxon>Tracheophyta</taxon>
        <taxon>Spermatophyta</taxon>
        <taxon>Magnoliopsida</taxon>
        <taxon>eudicotyledons</taxon>
        <taxon>Gunneridae</taxon>
        <taxon>Pentapetalae</taxon>
        <taxon>Saxifragales</taxon>
        <taxon>Crassulaceae</taxon>
        <taxon>Kalanchoe</taxon>
    </lineage>
</organism>
<reference evidence="2" key="1">
    <citation type="submission" date="2021-01" db="UniProtKB">
        <authorList>
            <consortium name="EnsemblPlants"/>
        </authorList>
    </citation>
    <scope>IDENTIFICATION</scope>
</reference>
<dbReference type="PANTHER" id="PTHR34970:SF2">
    <property type="entry name" value="ABC TRANSPORTER A FAMILY PROTEIN"/>
    <property type="match status" value="1"/>
</dbReference>
<accession>A0A7N0U8W4</accession>
<name>A0A7N0U8W4_KALFE</name>
<dbReference type="PANTHER" id="PTHR34970">
    <property type="entry name" value="ABC TRANSPORTER A FAMILY PROTEIN"/>
    <property type="match status" value="1"/>
</dbReference>
<dbReference type="Proteomes" id="UP000594263">
    <property type="component" value="Unplaced"/>
</dbReference>
<proteinExistence type="predicted"/>